<evidence type="ECO:0000313" key="8">
    <source>
        <dbReference type="Proteomes" id="UP000639643"/>
    </source>
</evidence>
<feature type="repeat" description="ANK" evidence="3">
    <location>
        <begin position="866"/>
        <end position="898"/>
    </location>
</feature>
<feature type="region of interest" description="Disordered" evidence="4">
    <location>
        <begin position="753"/>
        <end position="784"/>
    </location>
</feature>
<feature type="transmembrane region" description="Helical" evidence="5">
    <location>
        <begin position="275"/>
        <end position="295"/>
    </location>
</feature>
<feature type="transmembrane region" description="Helical" evidence="5">
    <location>
        <begin position="366"/>
        <end position="384"/>
    </location>
</feature>
<evidence type="ECO:0000313" key="7">
    <source>
        <dbReference type="EMBL" id="KAF6810515.1"/>
    </source>
</evidence>
<accession>A0A8H6MW71</accession>
<keyword evidence="2 3" id="KW-0040">ANK repeat</keyword>
<sequence length="977" mass="109621">MKHRLDRLWIVLTMLMGLAHADTLDDFTNNLVSDLGPILALFGERVTMQFMSESLGFSDCVVLAMAPLGIITIIVSAIRVGGPARLKAIIGRASENKSAAEMEVMSSTSSEVCEMFNGQGIVRCQGSAPVWEYICLVPSERTDEQLAGGKIIFKTLKDAVEEKLLHAETKDVPGQAVDDSGATDVPNGDAEKASQPPSYLNYINIIVIRNAIDEAPNISLNLSNHHKRGFIRGAAAFGLMLQLGVLAFFAVITYHPRIRLDFKKDDNPAPESACPLAAGGTILLVAGMLLCAHVVESSTRETRYTVNGSGSHEMHLFWLQQKQTVSDQVFESFAIQPISCSASFITSHRDDDDAKKTREGALRVKTILGVAMGLAGFFCQFVGLRQMNSAASLAQLIAVCIMTILRAFSRRGVEKSLRPHKLLPGFELDWFAWKLLQMRPARHRQSTMRKRSEPQKTRDEAGKRHKAPGWWTINNLWTDERPPHRFQAPKESSQRLRAPRNLVRVRREIGKLANHKAKSSEISLNLATAMEKTLNLLFPPGDEWETSFVWGIDVYRKNLSRSESKFQIKLRYDRDLGSWNVRADDLDAVLSLWTYTLRSSEAELVTWHEMPGLDQAEARNNDDEWFRSKSHPRSTTIRALGPIYNRTSVAQHMEWWASTAWDTTLKIIEGKELLQSSTGAFAQHSSIWLRRIEGLPRWEGLQELQYLALHLNRSLRKVLGFETLLSDLENLYDYHGRDAQLLAYLKRDRGELAGSNPEGLEDSRSETSIDGQNEEPVSEGKDKHVQRQIAPRWLRKPHPWQVWHTKSRTIPLRSLPRSLPGKAVPECLNMTTSHLGHLEPRLRMDLKAPYLFSSDLSLDPQARDINGSSPLHYASAAGASFVAMFLLNRGADPGATNLRGYTPTHYAFAHRRTKPNIIDALCLMNADKEVEDNKERTPLILAGQRGNREAAMRLIRGGANYAQLELHATAEFLTSLK</sequence>
<protein>
    <submittedName>
        <fullName evidence="7">Ankyrin repeat protein</fullName>
    </submittedName>
</protein>
<dbReference type="SUPFAM" id="SSF48403">
    <property type="entry name" value="Ankyrin repeat"/>
    <property type="match status" value="1"/>
</dbReference>
<dbReference type="InterPro" id="IPR050776">
    <property type="entry name" value="Ank_Repeat/CDKN_Inhibitor"/>
</dbReference>
<organism evidence="7 8">
    <name type="scientific">Colletotrichum musicola</name>
    <dbReference type="NCBI Taxonomy" id="2175873"/>
    <lineage>
        <taxon>Eukaryota</taxon>
        <taxon>Fungi</taxon>
        <taxon>Dikarya</taxon>
        <taxon>Ascomycota</taxon>
        <taxon>Pezizomycotina</taxon>
        <taxon>Sordariomycetes</taxon>
        <taxon>Hypocreomycetidae</taxon>
        <taxon>Glomerellales</taxon>
        <taxon>Glomerellaceae</taxon>
        <taxon>Colletotrichum</taxon>
        <taxon>Colletotrichum orchidearum species complex</taxon>
    </lineage>
</organism>
<dbReference type="PROSITE" id="PS50088">
    <property type="entry name" value="ANK_REPEAT"/>
    <property type="match status" value="1"/>
</dbReference>
<feature type="signal peptide" evidence="6">
    <location>
        <begin position="1"/>
        <end position="21"/>
    </location>
</feature>
<feature type="transmembrane region" description="Helical" evidence="5">
    <location>
        <begin position="234"/>
        <end position="255"/>
    </location>
</feature>
<keyword evidence="5" id="KW-0472">Membrane</keyword>
<dbReference type="PANTHER" id="PTHR24201:SF16">
    <property type="entry name" value="ANKYRIN-1-LIKE-RELATED"/>
    <property type="match status" value="1"/>
</dbReference>
<proteinExistence type="predicted"/>
<evidence type="ECO:0000256" key="4">
    <source>
        <dbReference type="SAM" id="MobiDB-lite"/>
    </source>
</evidence>
<keyword evidence="5" id="KW-1133">Transmembrane helix</keyword>
<dbReference type="PROSITE" id="PS50297">
    <property type="entry name" value="ANK_REP_REGION"/>
    <property type="match status" value="1"/>
</dbReference>
<feature type="compositionally biased region" description="Basic and acidic residues" evidence="4">
    <location>
        <begin position="450"/>
        <end position="462"/>
    </location>
</feature>
<evidence type="ECO:0000256" key="3">
    <source>
        <dbReference type="PROSITE-ProRule" id="PRU00023"/>
    </source>
</evidence>
<dbReference type="OrthoDB" id="194358at2759"/>
<keyword evidence="1" id="KW-0677">Repeat</keyword>
<comment type="caution">
    <text evidence="7">The sequence shown here is derived from an EMBL/GenBank/DDBJ whole genome shotgun (WGS) entry which is preliminary data.</text>
</comment>
<dbReference type="PANTHER" id="PTHR24201">
    <property type="entry name" value="ANK_REP_REGION DOMAIN-CONTAINING PROTEIN"/>
    <property type="match status" value="1"/>
</dbReference>
<evidence type="ECO:0000256" key="5">
    <source>
        <dbReference type="SAM" id="Phobius"/>
    </source>
</evidence>
<evidence type="ECO:0000256" key="2">
    <source>
        <dbReference type="ARBA" id="ARBA00023043"/>
    </source>
</evidence>
<gene>
    <name evidence="7" type="ORF">CMUS01_13458</name>
</gene>
<dbReference type="Pfam" id="PF00023">
    <property type="entry name" value="Ank"/>
    <property type="match status" value="1"/>
</dbReference>
<feature type="region of interest" description="Disordered" evidence="4">
    <location>
        <begin position="442"/>
        <end position="464"/>
    </location>
</feature>
<evidence type="ECO:0000256" key="1">
    <source>
        <dbReference type="ARBA" id="ARBA00022737"/>
    </source>
</evidence>
<evidence type="ECO:0000256" key="6">
    <source>
        <dbReference type="SAM" id="SignalP"/>
    </source>
</evidence>
<dbReference type="GO" id="GO:0005634">
    <property type="term" value="C:nucleus"/>
    <property type="evidence" value="ECO:0007669"/>
    <property type="project" value="TreeGrafter"/>
</dbReference>
<name>A0A8H6MW71_9PEZI</name>
<keyword evidence="5" id="KW-0812">Transmembrane</keyword>
<keyword evidence="6" id="KW-0732">Signal</keyword>
<feature type="region of interest" description="Disordered" evidence="4">
    <location>
        <begin position="171"/>
        <end position="194"/>
    </location>
</feature>
<reference evidence="7" key="1">
    <citation type="journal article" date="2020" name="Phytopathology">
        <title>Genome Sequence Resources of Colletotrichum truncatum, C. plurivorum, C. musicola, and C. sojae: Four Species Pathogenic to Soybean (Glycine max).</title>
        <authorList>
            <person name="Rogerio F."/>
            <person name="Boufleur T.R."/>
            <person name="Ciampi-Guillardi M."/>
            <person name="Sukno S.A."/>
            <person name="Thon M.R."/>
            <person name="Massola Junior N.S."/>
            <person name="Baroncelli R."/>
        </authorList>
    </citation>
    <scope>NUCLEOTIDE SEQUENCE</scope>
    <source>
        <strain evidence="7">LFN0074</strain>
    </source>
</reference>
<dbReference type="Proteomes" id="UP000639643">
    <property type="component" value="Unassembled WGS sequence"/>
</dbReference>
<dbReference type="Gene3D" id="1.25.40.20">
    <property type="entry name" value="Ankyrin repeat-containing domain"/>
    <property type="match status" value="1"/>
</dbReference>
<dbReference type="EMBL" id="WIGM01000851">
    <property type="protein sequence ID" value="KAF6810515.1"/>
    <property type="molecule type" value="Genomic_DNA"/>
</dbReference>
<dbReference type="SMART" id="SM00248">
    <property type="entry name" value="ANK"/>
    <property type="match status" value="3"/>
</dbReference>
<dbReference type="InterPro" id="IPR036770">
    <property type="entry name" value="Ankyrin_rpt-contain_sf"/>
</dbReference>
<feature type="chain" id="PRO_5034840675" evidence="6">
    <location>
        <begin position="22"/>
        <end position="977"/>
    </location>
</feature>
<dbReference type="InterPro" id="IPR002110">
    <property type="entry name" value="Ankyrin_rpt"/>
</dbReference>
<keyword evidence="8" id="KW-1185">Reference proteome</keyword>
<dbReference type="AlphaFoldDB" id="A0A8H6MW71"/>
<feature type="transmembrane region" description="Helical" evidence="5">
    <location>
        <begin position="55"/>
        <end position="78"/>
    </location>
</feature>